<dbReference type="Pfam" id="PF23559">
    <property type="entry name" value="WHD_DRP"/>
    <property type="match status" value="1"/>
</dbReference>
<evidence type="ECO:0000259" key="8">
    <source>
        <dbReference type="Pfam" id="PF23559"/>
    </source>
</evidence>
<feature type="domain" description="Disease resistance N-terminal" evidence="7">
    <location>
        <begin position="6"/>
        <end position="95"/>
    </location>
</feature>
<evidence type="ECO:0008006" key="12">
    <source>
        <dbReference type="Google" id="ProtNLM"/>
    </source>
</evidence>
<dbReference type="InterPro" id="IPR002182">
    <property type="entry name" value="NB-ARC"/>
</dbReference>
<feature type="domain" description="NB-ARC" evidence="6">
    <location>
        <begin position="180"/>
        <end position="347"/>
    </location>
</feature>
<dbReference type="InterPro" id="IPR038005">
    <property type="entry name" value="RX-like_CC"/>
</dbReference>
<dbReference type="InterPro" id="IPR003591">
    <property type="entry name" value="Leu-rich_rpt_typical-subtyp"/>
</dbReference>
<dbReference type="SMART" id="SM00369">
    <property type="entry name" value="LRR_TYP"/>
    <property type="match status" value="3"/>
</dbReference>
<dbReference type="Pfam" id="PF18052">
    <property type="entry name" value="Rx_N"/>
    <property type="match status" value="1"/>
</dbReference>
<dbReference type="PANTHER" id="PTHR36766">
    <property type="entry name" value="PLANT BROAD-SPECTRUM MILDEW RESISTANCE PROTEIN RPW8"/>
    <property type="match status" value="1"/>
</dbReference>
<evidence type="ECO:0000256" key="2">
    <source>
        <dbReference type="ARBA" id="ARBA00022737"/>
    </source>
</evidence>
<dbReference type="InterPro" id="IPR027417">
    <property type="entry name" value="P-loop_NTPase"/>
</dbReference>
<dbReference type="SUPFAM" id="SSF52540">
    <property type="entry name" value="P-loop containing nucleoside triphosphate hydrolases"/>
    <property type="match status" value="1"/>
</dbReference>
<dbReference type="Proteomes" id="UP000594261">
    <property type="component" value="Chromosome 4"/>
</dbReference>
<dbReference type="Gene3D" id="1.10.10.10">
    <property type="entry name" value="Winged helix-like DNA-binding domain superfamily/Winged helix DNA-binding domain"/>
    <property type="match status" value="1"/>
</dbReference>
<dbReference type="GO" id="GO:0051707">
    <property type="term" value="P:response to other organism"/>
    <property type="evidence" value="ECO:0007669"/>
    <property type="project" value="UniProtKB-ARBA"/>
</dbReference>
<feature type="domain" description="Disease resistance protein winged helix" evidence="8">
    <location>
        <begin position="431"/>
        <end position="499"/>
    </location>
</feature>
<dbReference type="EnsemblPlants" id="QL04p009856:mrna">
    <property type="protein sequence ID" value="QL04p009856:mrna:CDS:2"/>
    <property type="gene ID" value="QL04p009856"/>
</dbReference>
<reference evidence="10" key="2">
    <citation type="submission" date="2021-01" db="UniProtKB">
        <authorList>
            <consortium name="EnsemblPlants"/>
        </authorList>
    </citation>
    <scope>IDENTIFICATION</scope>
</reference>
<sequence>MLSEVFLGAVLQVLFDRLAPRELMSLVFRESVKKKLEKWRQTLSAIQMVLKDAEEKQLTDEDVKQWLEAIRDLAYDLEDLFDDFAIEAMQRKLKAEPESGSPASMVRNLVPTRFTPSAVKFNLTMKFEIEKISKRLKEITEQKDRLGLKDGGMSVKIWRRPSSTSVPYGPVIGRDEDRKKIIELILKDEQTDDANFHVISIVGMAGVGKTTLARLVYNDDAVKHFNPRAWICVSDDFDVMMVTKALLESVTSQPCHLKELNEVQVKLASELEGKKFLLVLDDLWNENYGLWEALLPPFSAGAAGSRIIVTTRNASVGKVMGAVQSYNLDFISDNDCWAIFVQHSLMNEHVGRPGNSGLIRERILERCRGLPLAARTLGGLFRGKELDEWEDIMNGKLWSSSNMGSDIFPILRLSYHHLPHHLKRCFAYCSLFPRDYEFEEKQLILLWMAEGLIYQAEGDKPMEDLGGEYFRDLLSRSFFQQSSSNKSRFVMHDLISDLAQWVAGISYFRLETKLEGNERSKVSRKARHLSFVGSRYDGAKKFEAISEFKHLRTFLPLMAPYVGYSYLSYHIINQLLPKLQNLRVLSLSGYRIVYLPETIGDLKHLRYLDLSRTQLRSLPASISTLYNLQTLLLENCSSLKFLPPDFGKLFNLRHLNIFGSNLLEGMPLSIGNLTSLQTLSNFVVGKADSFCVIRELGPLVHLRGTLCISKLENVTKAQEARDSYLYGKQDLNEVVMEWSSNLNESQDEETQLEVLNMLQPNVKLKELTVKCYGGTKFPTWIGDPSFSNLVFLRFENCDNCSFLPPVGQLPFLKDLLIKGMAGVKSVGREFYGESCSRSFQSLETLHFENMPRWENWTPLGVNEAFACLRKLSIIRCHNLVRKLPGHLPLLKKLVIHGCWNLVVSVSNLPMLCVLVIEGCKRVECESSVGFGSPYSMVFSKISEFGNATVGLMHGVRKVEYLKIVDSEKLTTLWEKIPEGLHRLKFLRELSIEDCPTLVSFPASGFPSMLKVIQIKSCSGLKSLLPEGTLHSRENACLERLCVVRCDSMKSIARGQLPTTLKRLEISHCMNLQCVLDEGEGSSSSSSVMHDEDINNRSKTHLQYLDIKSCPSLTTLTSSGKLPATLTHLLLRECPKLMCLSSTGKLPAALQYLEIQSISKLQKIAERLHQNTSLECIKIWNCHGLKSLPDDLHNLSKLRQFQIFWCQSFSSFPPAGLPSNLRVLGIKNCKNLKALPNGMRNLTSLQKLDISNRLDSLPSPQEGLPTNLIELNMNDLKFYKPMFEWGLQQLTSLIKLSIHGECLDVDSFPGERKNGVMMLLPNSLSILCISYFQNLECLSPRGFQNLTSLNQLKIYNCLKLTSLPKEGLPPSLSQLEIRNCPLLSQHCNNEKGQEWSKIAHIPCVLIDNKFIHETVTTDSFTTQLNR</sequence>
<dbReference type="KEGG" id="qlo:115984101"/>
<dbReference type="Gene3D" id="3.80.10.10">
    <property type="entry name" value="Ribonuclease Inhibitor"/>
    <property type="match status" value="4"/>
</dbReference>
<organism evidence="10 11">
    <name type="scientific">Quercus lobata</name>
    <name type="common">Valley oak</name>
    <dbReference type="NCBI Taxonomy" id="97700"/>
    <lineage>
        <taxon>Eukaryota</taxon>
        <taxon>Viridiplantae</taxon>
        <taxon>Streptophyta</taxon>
        <taxon>Embryophyta</taxon>
        <taxon>Tracheophyta</taxon>
        <taxon>Spermatophyta</taxon>
        <taxon>Magnoliopsida</taxon>
        <taxon>eudicotyledons</taxon>
        <taxon>Gunneridae</taxon>
        <taxon>Pentapetalae</taxon>
        <taxon>rosids</taxon>
        <taxon>fabids</taxon>
        <taxon>Fagales</taxon>
        <taxon>Fagaceae</taxon>
        <taxon>Quercus</taxon>
    </lineage>
</organism>
<dbReference type="Pfam" id="PF00931">
    <property type="entry name" value="NB-ARC"/>
    <property type="match status" value="1"/>
</dbReference>
<protein>
    <recommendedName>
        <fullName evidence="12">Disease resistance RPP13-like protein 1</fullName>
    </recommendedName>
</protein>
<evidence type="ECO:0000259" key="7">
    <source>
        <dbReference type="Pfam" id="PF18052"/>
    </source>
</evidence>
<dbReference type="Gene3D" id="3.40.50.300">
    <property type="entry name" value="P-loop containing nucleotide triphosphate hydrolases"/>
    <property type="match status" value="1"/>
</dbReference>
<evidence type="ECO:0000259" key="6">
    <source>
        <dbReference type="Pfam" id="PF00931"/>
    </source>
</evidence>
<name>A0A7N2LDG5_QUELO</name>
<dbReference type="PANTHER" id="PTHR36766:SF51">
    <property type="entry name" value="DISEASE RESISTANCE RPP13-LIKE PROTEIN 1"/>
    <property type="match status" value="1"/>
</dbReference>
<evidence type="ECO:0000313" key="10">
    <source>
        <dbReference type="EnsemblPlants" id="QL04p009856:mrna:CDS:2"/>
    </source>
</evidence>
<dbReference type="InterPro" id="IPR032675">
    <property type="entry name" value="LRR_dom_sf"/>
</dbReference>
<keyword evidence="2" id="KW-0677">Repeat</keyword>
<dbReference type="InterPro" id="IPR041118">
    <property type="entry name" value="Rx_N"/>
</dbReference>
<evidence type="ECO:0000256" key="3">
    <source>
        <dbReference type="ARBA" id="ARBA00022741"/>
    </source>
</evidence>
<dbReference type="InterPro" id="IPR056789">
    <property type="entry name" value="LRR_R13L1-DRL21"/>
</dbReference>
<reference evidence="10 11" key="1">
    <citation type="journal article" date="2016" name="G3 (Bethesda)">
        <title>First Draft Assembly and Annotation of the Genome of a California Endemic Oak Quercus lobata Nee (Fagaceae).</title>
        <authorList>
            <person name="Sork V.L."/>
            <person name="Fitz-Gibbon S.T."/>
            <person name="Puiu D."/>
            <person name="Crepeau M."/>
            <person name="Gugger P.F."/>
            <person name="Sherman R."/>
            <person name="Stevens K."/>
            <person name="Langley C.H."/>
            <person name="Pellegrini M."/>
            <person name="Salzberg S.L."/>
        </authorList>
    </citation>
    <scope>NUCLEOTIDE SEQUENCE [LARGE SCALE GENOMIC DNA]</scope>
    <source>
        <strain evidence="10 11">cv. SW786</strain>
    </source>
</reference>
<dbReference type="GeneID" id="115984101"/>
<dbReference type="FunFam" id="3.40.50.300:FF:001091">
    <property type="entry name" value="Probable disease resistance protein At1g61300"/>
    <property type="match status" value="1"/>
</dbReference>
<proteinExistence type="predicted"/>
<dbReference type="InterPro" id="IPR058922">
    <property type="entry name" value="WHD_DRP"/>
</dbReference>
<dbReference type="Gene3D" id="1.20.5.4130">
    <property type="match status" value="1"/>
</dbReference>
<dbReference type="GO" id="GO:0043531">
    <property type="term" value="F:ADP binding"/>
    <property type="evidence" value="ECO:0007669"/>
    <property type="project" value="InterPro"/>
</dbReference>
<keyword evidence="4" id="KW-0611">Plant defense</keyword>
<dbReference type="OMA" id="EFCIVNC"/>
<evidence type="ECO:0000256" key="4">
    <source>
        <dbReference type="ARBA" id="ARBA00022821"/>
    </source>
</evidence>
<dbReference type="CDD" id="cd14798">
    <property type="entry name" value="RX-CC_like"/>
    <property type="match status" value="1"/>
</dbReference>
<dbReference type="RefSeq" id="XP_030962864.1">
    <property type="nucleotide sequence ID" value="XM_031107004.1"/>
</dbReference>
<evidence type="ECO:0000313" key="11">
    <source>
        <dbReference type="Proteomes" id="UP000594261"/>
    </source>
</evidence>
<evidence type="ECO:0000256" key="1">
    <source>
        <dbReference type="ARBA" id="ARBA00022614"/>
    </source>
</evidence>
<dbReference type="FunFam" id="1.10.10.10:FF:000322">
    <property type="entry name" value="Probable disease resistance protein At1g63360"/>
    <property type="match status" value="1"/>
</dbReference>
<dbReference type="GO" id="GO:0006952">
    <property type="term" value="P:defense response"/>
    <property type="evidence" value="ECO:0007669"/>
    <property type="project" value="UniProtKB-KW"/>
</dbReference>
<dbReference type="SUPFAM" id="SSF52058">
    <property type="entry name" value="L domain-like"/>
    <property type="match status" value="3"/>
</dbReference>
<dbReference type="OrthoDB" id="2973320at2759"/>
<keyword evidence="3" id="KW-0547">Nucleotide-binding</keyword>
<feature type="domain" description="R13L1/DRL21-like LRR repeat region" evidence="9">
    <location>
        <begin position="693"/>
        <end position="820"/>
    </location>
</feature>
<keyword evidence="1" id="KW-0433">Leucine-rich repeat</keyword>
<accession>A0A7N2LDG5</accession>
<keyword evidence="5" id="KW-0067">ATP-binding</keyword>
<evidence type="ECO:0000259" key="9">
    <source>
        <dbReference type="Pfam" id="PF25019"/>
    </source>
</evidence>
<dbReference type="GO" id="GO:0005524">
    <property type="term" value="F:ATP binding"/>
    <property type="evidence" value="ECO:0007669"/>
    <property type="project" value="UniProtKB-KW"/>
</dbReference>
<keyword evidence="11" id="KW-1185">Reference proteome</keyword>
<dbReference type="Gramene" id="QL04p009856:mrna">
    <property type="protein sequence ID" value="QL04p009856:mrna:CDS:2"/>
    <property type="gene ID" value="QL04p009856"/>
</dbReference>
<dbReference type="InterPro" id="IPR036388">
    <property type="entry name" value="WH-like_DNA-bd_sf"/>
</dbReference>
<dbReference type="PRINTS" id="PR00364">
    <property type="entry name" value="DISEASERSIST"/>
</dbReference>
<dbReference type="InParanoid" id="A0A7N2LDG5"/>
<dbReference type="EMBL" id="LRBV02000004">
    <property type="status" value="NOT_ANNOTATED_CDS"/>
    <property type="molecule type" value="Genomic_DNA"/>
</dbReference>
<dbReference type="Pfam" id="PF25019">
    <property type="entry name" value="LRR_R13L1-DRL21"/>
    <property type="match status" value="1"/>
</dbReference>
<gene>
    <name evidence="10" type="primary">LOC115984101</name>
</gene>
<dbReference type="Gene3D" id="1.10.8.430">
    <property type="entry name" value="Helical domain of apoptotic protease-activating factors"/>
    <property type="match status" value="1"/>
</dbReference>
<dbReference type="InterPro" id="IPR042197">
    <property type="entry name" value="Apaf_helical"/>
</dbReference>
<evidence type="ECO:0000256" key="5">
    <source>
        <dbReference type="ARBA" id="ARBA00022840"/>
    </source>
</evidence>